<proteinExistence type="predicted"/>
<feature type="domain" description="K Homology" evidence="4">
    <location>
        <begin position="943"/>
        <end position="1026"/>
    </location>
</feature>
<dbReference type="Gene3D" id="3.30.1370.10">
    <property type="entry name" value="K Homology domain, type 1"/>
    <property type="match status" value="10"/>
</dbReference>
<keyword evidence="2" id="KW-0694">RNA-binding</keyword>
<dbReference type="InterPro" id="IPR004088">
    <property type="entry name" value="KH_dom_type_1"/>
</dbReference>
<keyword evidence="1" id="KW-0677">Repeat</keyword>
<evidence type="ECO:0000256" key="2">
    <source>
        <dbReference type="PROSITE-ProRule" id="PRU00117"/>
    </source>
</evidence>
<feature type="domain" description="K Homology" evidence="4">
    <location>
        <begin position="364"/>
        <end position="442"/>
    </location>
</feature>
<dbReference type="Pfam" id="PF00013">
    <property type="entry name" value="KH_1"/>
    <property type="match status" value="7"/>
</dbReference>
<feature type="domain" description="K Homology" evidence="4">
    <location>
        <begin position="1327"/>
        <end position="1395"/>
    </location>
</feature>
<feature type="domain" description="K Homology" evidence="4">
    <location>
        <begin position="1034"/>
        <end position="1145"/>
    </location>
</feature>
<feature type="domain" description="K Homology" evidence="4">
    <location>
        <begin position="242"/>
        <end position="357"/>
    </location>
</feature>
<dbReference type="EMBL" id="MCFL01000024">
    <property type="protein sequence ID" value="ORZ35032.1"/>
    <property type="molecule type" value="Genomic_DNA"/>
</dbReference>
<evidence type="ECO:0000313" key="6">
    <source>
        <dbReference type="Proteomes" id="UP000193411"/>
    </source>
</evidence>
<name>A0A1Y2HPK0_9FUNG</name>
<dbReference type="SUPFAM" id="SSF54791">
    <property type="entry name" value="Eukaryotic type KH-domain (KH-domain type I)"/>
    <property type="match status" value="8"/>
</dbReference>
<evidence type="ECO:0000313" key="5">
    <source>
        <dbReference type="EMBL" id="ORZ35032.1"/>
    </source>
</evidence>
<feature type="domain" description="K Homology" evidence="4">
    <location>
        <begin position="868"/>
        <end position="938"/>
    </location>
</feature>
<dbReference type="Proteomes" id="UP000193411">
    <property type="component" value="Unassembled WGS sequence"/>
</dbReference>
<accession>A0A1Y2HPK0</accession>
<feature type="compositionally biased region" description="Acidic residues" evidence="3">
    <location>
        <begin position="297"/>
        <end position="330"/>
    </location>
</feature>
<organism evidence="5 6">
    <name type="scientific">Catenaria anguillulae PL171</name>
    <dbReference type="NCBI Taxonomy" id="765915"/>
    <lineage>
        <taxon>Eukaryota</taxon>
        <taxon>Fungi</taxon>
        <taxon>Fungi incertae sedis</taxon>
        <taxon>Blastocladiomycota</taxon>
        <taxon>Blastocladiomycetes</taxon>
        <taxon>Blastocladiales</taxon>
        <taxon>Catenariaceae</taxon>
        <taxon>Catenaria</taxon>
    </lineage>
</organism>
<dbReference type="STRING" id="765915.A0A1Y2HPK0"/>
<feature type="domain" description="K Homology" evidence="4">
    <location>
        <begin position="698"/>
        <end position="784"/>
    </location>
</feature>
<dbReference type="CDD" id="cd22408">
    <property type="entry name" value="KH-I_Vigilin_rpt4"/>
    <property type="match status" value="1"/>
</dbReference>
<feature type="domain" description="K Homology" evidence="4">
    <location>
        <begin position="793"/>
        <end position="864"/>
    </location>
</feature>
<comment type="caution">
    <text evidence="5">The sequence shown here is derived from an EMBL/GenBank/DDBJ whole genome shotgun (WGS) entry which is preliminary data.</text>
</comment>
<feature type="domain" description="K Homology" evidence="4">
    <location>
        <begin position="447"/>
        <end position="513"/>
    </location>
</feature>
<feature type="region of interest" description="Disordered" evidence="3">
    <location>
        <begin position="83"/>
        <end position="103"/>
    </location>
</feature>
<dbReference type="CDD" id="cd22407">
    <property type="entry name" value="KH-I_Vigilin_rpt3"/>
    <property type="match status" value="1"/>
</dbReference>
<dbReference type="CDD" id="cd00105">
    <property type="entry name" value="KH-I"/>
    <property type="match status" value="2"/>
</dbReference>
<feature type="domain" description="K Homology" evidence="4">
    <location>
        <begin position="1149"/>
        <end position="1238"/>
    </location>
</feature>
<gene>
    <name evidence="5" type="ORF">BCR44DRAFT_53717</name>
</gene>
<dbReference type="OrthoDB" id="10027144at2759"/>
<sequence>MSHPAAADLLVHGASIAAGNPSYDDPDAPAASAAAAGVAALDLGNDNDVDLSGLPSSDAASALLAAAPELDLELELELKRLAQARRRSPSPSSARKGNKAGSAGAAAAKKVDLTSAEAFPTLGGGGAAAANKPKSLFSAYSNVASIASSTTSRAAPAAARKAVEHSSTVTVEMADFVPTMTPTASGPTDALRSEVKFIESRTQTKLAMSKRAGTGMVVFTARGPTVESVELAKRMLVARVTPKMTATISIPSNMRARIVGQGGKTIQGISQRTQVSIDMERNTAKPASAKQAKSDESADAEAEVEKPEDEESEQEEQEQEDGVILDDESADPTTTVKLTGDAQGLELAKAEILAIVGHHVAIKRAQLSTRTVPTTLYPFLIGANGSKVAELEATYDVKIAIPPPAYLQAERATPSRHAELIVIKGEEANVLQAVAAIKSIAEDLIDNIGELAMSVDKRKHKFILGGASVQELLASTGCIVELPPASDASNQVLVRGPNAQLPAALQIVMAKATSVQAADFDLSPYVAGAKSTNTAAVYAQYLNANDRKSVKAIEAETGAQVFFPRGADAGVKHVLEVAGPSKQSVEACKNQLAAYLKEKGTFFYNIVPVAQEMLKHSKVKGALAKAREELAAAGSPKPLVLDTVYLSNAEFADELTLVVFDPNHGPTSAKKGHTNSPAPAIKAKVAEDVLKAAHLAADFTTDRISIPAKYHRYFVGSKGVKLNAILAEFSKTPEVPLIIRLGTGPNKANTSDKVPVALEADEVLVRGIKSEVQAVIAHLKKIGEQAKHAEIMCNFEAEFMIPAKFAPQLVGRGGANLAPFREQIGINKLDIGQNAEGSDSVKVSLRGTQEAVAHVKAALEKKVAELADFTNSVVKVPNEYHGKIIGEKGKYVKRLEEKYAVRIDFPRSGSNEDQNAIAVRGGRKGVKEAVAEIVELYEYEKANNYSETLSIPAFVVSTLVGKGGARITQLKQLTGAKIDLPPNRARGAGTPASGEDVDVDETETVTLVGTKDEVVLAKQVIKELVVAMGISGMTWPSTKLEVPRALHRRLIGPGGSVLKELLAPFNKAAAAAHKSSKKPAAAPTSASAEVKALVRTIYALDSDRSASSEHVDVKFPKSAGDEIIIKAETTDLVEKVKKALEAKVAELQAETTTLLYLPTSVFPPLIGAGGSGVRELQSAHKVSIDFNQSHREIEGADVYPIPEDREDLTAAEKKGTIVIRGQPEAVEACIAAMMAKVPYTKQIVIPASHKRAFLIEGAAELRKIRSAGVQLTTPPKNKVSDKDDETWTIRGDKDKVDKVLADIQVILDAAPVAGREQQGHGASRGPEVVKEIDDIEQQHHKYIIGRRGQTISEIRAATSTRIDVPRAGEGHTIVIRGSKQEDVDEAESMIREAVERGANRD</sequence>
<evidence type="ECO:0000256" key="1">
    <source>
        <dbReference type="ARBA" id="ARBA00022737"/>
    </source>
</evidence>
<feature type="region of interest" description="Disordered" evidence="3">
    <location>
        <begin position="281"/>
        <end position="336"/>
    </location>
</feature>
<reference evidence="5 6" key="1">
    <citation type="submission" date="2016-07" db="EMBL/GenBank/DDBJ databases">
        <title>Pervasive Adenine N6-methylation of Active Genes in Fungi.</title>
        <authorList>
            <consortium name="DOE Joint Genome Institute"/>
            <person name="Mondo S.J."/>
            <person name="Dannebaum R.O."/>
            <person name="Kuo R.C."/>
            <person name="Labutti K."/>
            <person name="Haridas S."/>
            <person name="Kuo A."/>
            <person name="Salamov A."/>
            <person name="Ahrendt S.R."/>
            <person name="Lipzen A."/>
            <person name="Sullivan W."/>
            <person name="Andreopoulos W.B."/>
            <person name="Clum A."/>
            <person name="Lindquist E."/>
            <person name="Daum C."/>
            <person name="Ramamoorthy G.K."/>
            <person name="Gryganskyi A."/>
            <person name="Culley D."/>
            <person name="Magnuson J.K."/>
            <person name="James T.Y."/>
            <person name="O'Malley M.A."/>
            <person name="Stajich J.E."/>
            <person name="Spatafora J.W."/>
            <person name="Visel A."/>
            <person name="Grigoriev I.V."/>
        </authorList>
    </citation>
    <scope>NUCLEOTIDE SEQUENCE [LARGE SCALE GENOMIC DNA]</scope>
    <source>
        <strain evidence="5 6">PL171</strain>
    </source>
</reference>
<dbReference type="GO" id="GO:0003723">
    <property type="term" value="F:RNA binding"/>
    <property type="evidence" value="ECO:0007669"/>
    <property type="project" value="UniProtKB-UniRule"/>
</dbReference>
<protein>
    <recommendedName>
        <fullName evidence="4">K Homology domain-containing protein</fullName>
    </recommendedName>
</protein>
<dbReference type="SMART" id="SM00322">
    <property type="entry name" value="KH"/>
    <property type="match status" value="12"/>
</dbReference>
<dbReference type="PROSITE" id="PS50084">
    <property type="entry name" value="KH_TYPE_1"/>
    <property type="match status" value="7"/>
</dbReference>
<feature type="compositionally biased region" description="Low complexity" evidence="3">
    <location>
        <begin position="89"/>
        <end position="103"/>
    </location>
</feature>
<evidence type="ECO:0000256" key="3">
    <source>
        <dbReference type="SAM" id="MobiDB-lite"/>
    </source>
</evidence>
<feature type="domain" description="K Homology" evidence="4">
    <location>
        <begin position="1239"/>
        <end position="1308"/>
    </location>
</feature>
<evidence type="ECO:0000259" key="4">
    <source>
        <dbReference type="SMART" id="SM00322"/>
    </source>
</evidence>
<dbReference type="PANTHER" id="PTHR10288">
    <property type="entry name" value="KH DOMAIN CONTAINING RNA BINDING PROTEIN"/>
    <property type="match status" value="1"/>
</dbReference>
<dbReference type="InterPro" id="IPR036612">
    <property type="entry name" value="KH_dom_type_1_sf"/>
</dbReference>
<feature type="domain" description="K Homology" evidence="4">
    <location>
        <begin position="529"/>
        <end position="597"/>
    </location>
</feature>
<dbReference type="InterPro" id="IPR004087">
    <property type="entry name" value="KH_dom"/>
</dbReference>
<keyword evidence="6" id="KW-1185">Reference proteome</keyword>